<reference evidence="1" key="2">
    <citation type="journal article" date="2024" name="Plant">
        <title>Genomic evolution and insights into agronomic trait innovations of Sesamum species.</title>
        <authorList>
            <person name="Miao H."/>
            <person name="Wang L."/>
            <person name="Qu L."/>
            <person name="Liu H."/>
            <person name="Sun Y."/>
            <person name="Le M."/>
            <person name="Wang Q."/>
            <person name="Wei S."/>
            <person name="Zheng Y."/>
            <person name="Lin W."/>
            <person name="Duan Y."/>
            <person name="Cao H."/>
            <person name="Xiong S."/>
            <person name="Wang X."/>
            <person name="Wei L."/>
            <person name="Li C."/>
            <person name="Ma Q."/>
            <person name="Ju M."/>
            <person name="Zhao R."/>
            <person name="Li G."/>
            <person name="Mu C."/>
            <person name="Tian Q."/>
            <person name="Mei H."/>
            <person name="Zhang T."/>
            <person name="Gao T."/>
            <person name="Zhang H."/>
        </authorList>
    </citation>
    <scope>NUCLEOTIDE SEQUENCE</scope>
    <source>
        <strain evidence="1">G01</strain>
    </source>
</reference>
<comment type="caution">
    <text evidence="1">The sequence shown here is derived from an EMBL/GenBank/DDBJ whole genome shotgun (WGS) entry which is preliminary data.</text>
</comment>
<name>A0AAW2KVY9_9LAMI</name>
<dbReference type="AlphaFoldDB" id="A0AAW2KVY9"/>
<sequence>MGVLYELPSMCTLVFPLASMTPRDAMHVMVATKKGRALREHGRSKRRRCLSMA</sequence>
<accession>A0AAW2KVY9</accession>
<organism evidence="1">
    <name type="scientific">Sesamum angustifolium</name>
    <dbReference type="NCBI Taxonomy" id="2727405"/>
    <lineage>
        <taxon>Eukaryota</taxon>
        <taxon>Viridiplantae</taxon>
        <taxon>Streptophyta</taxon>
        <taxon>Embryophyta</taxon>
        <taxon>Tracheophyta</taxon>
        <taxon>Spermatophyta</taxon>
        <taxon>Magnoliopsida</taxon>
        <taxon>eudicotyledons</taxon>
        <taxon>Gunneridae</taxon>
        <taxon>Pentapetalae</taxon>
        <taxon>asterids</taxon>
        <taxon>lamiids</taxon>
        <taxon>Lamiales</taxon>
        <taxon>Pedaliaceae</taxon>
        <taxon>Sesamum</taxon>
    </lineage>
</organism>
<reference evidence="1" key="1">
    <citation type="submission" date="2020-06" db="EMBL/GenBank/DDBJ databases">
        <authorList>
            <person name="Li T."/>
            <person name="Hu X."/>
            <person name="Zhang T."/>
            <person name="Song X."/>
            <person name="Zhang H."/>
            <person name="Dai N."/>
            <person name="Sheng W."/>
            <person name="Hou X."/>
            <person name="Wei L."/>
        </authorList>
    </citation>
    <scope>NUCLEOTIDE SEQUENCE</scope>
    <source>
        <strain evidence="1">G01</strain>
        <tissue evidence="1">Leaf</tissue>
    </source>
</reference>
<proteinExistence type="predicted"/>
<evidence type="ECO:0000313" key="1">
    <source>
        <dbReference type="EMBL" id="KAL0311190.1"/>
    </source>
</evidence>
<dbReference type="EMBL" id="JACGWK010000016">
    <property type="protein sequence ID" value="KAL0311190.1"/>
    <property type="molecule type" value="Genomic_DNA"/>
</dbReference>
<protein>
    <submittedName>
        <fullName evidence="1">Uncharacterized protein</fullName>
    </submittedName>
</protein>
<gene>
    <name evidence="1" type="ORF">Sangu_2413700</name>
</gene>